<name>V5SJ72_9HYPH</name>
<dbReference type="Proteomes" id="UP000018542">
    <property type="component" value="Chromosome"/>
</dbReference>
<accession>V5SJ72</accession>
<organism evidence="1 2">
    <name type="scientific">Hyphomicrobium nitrativorans NL23</name>
    <dbReference type="NCBI Taxonomy" id="1029756"/>
    <lineage>
        <taxon>Bacteria</taxon>
        <taxon>Pseudomonadati</taxon>
        <taxon>Pseudomonadota</taxon>
        <taxon>Alphaproteobacteria</taxon>
        <taxon>Hyphomicrobiales</taxon>
        <taxon>Hyphomicrobiaceae</taxon>
        <taxon>Hyphomicrobium</taxon>
    </lineage>
</organism>
<gene>
    <name evidence="1" type="ORF">W911_09105</name>
</gene>
<dbReference type="KEGG" id="hni:W911_09105"/>
<dbReference type="PATRIC" id="fig|1029756.8.peg.1896"/>
<dbReference type="EMBL" id="CP006912">
    <property type="protein sequence ID" value="AHB50140.1"/>
    <property type="molecule type" value="Genomic_DNA"/>
</dbReference>
<reference evidence="1 2" key="1">
    <citation type="journal article" date="2014" name="Genome Announc.">
        <title>Complete Genome Sequence of Hyphomicrobium nitrativorans Strain NL23, a Denitrifying Bacterium Isolated from Biofilm of a Methanol-Fed Denitrification System Treating Seawater at the Montreal Biodome.</title>
        <authorList>
            <person name="Martineau C."/>
            <person name="Villeneuve C."/>
            <person name="Mauffrey F."/>
            <person name="Villemur R."/>
        </authorList>
    </citation>
    <scope>NUCLEOTIDE SEQUENCE [LARGE SCALE GENOMIC DNA]</scope>
    <source>
        <strain evidence="1">NL23</strain>
    </source>
</reference>
<protein>
    <submittedName>
        <fullName evidence="1">Uncharacterized protein</fullName>
    </submittedName>
</protein>
<keyword evidence="2" id="KW-1185">Reference proteome</keyword>
<sequence length="53" mass="5834">MNIRVKTDALPAENGHKKFDRVLAALGLQAAMPKAATSIPGDHWVASWRFCQN</sequence>
<dbReference type="AlphaFoldDB" id="V5SJ72"/>
<evidence type="ECO:0000313" key="2">
    <source>
        <dbReference type="Proteomes" id="UP000018542"/>
    </source>
</evidence>
<dbReference type="HOGENOM" id="CLU_3062362_0_0_5"/>
<dbReference type="RefSeq" id="WP_023787191.1">
    <property type="nucleotide sequence ID" value="NC_022997.1"/>
</dbReference>
<proteinExistence type="predicted"/>
<evidence type="ECO:0000313" key="1">
    <source>
        <dbReference type="EMBL" id="AHB50140.1"/>
    </source>
</evidence>